<dbReference type="RefSeq" id="WP_050004239.1">
    <property type="nucleotide sequence ID" value="NZ_CATXDA010000067.1"/>
</dbReference>
<name>A0A0D8J3F7_9FIRM</name>
<reference evidence="2 4" key="2">
    <citation type="submission" date="2015-10" db="EMBL/GenBank/DDBJ databases">
        <title>A novel member of the family Ruminococcaceae isolated from human faeces.</title>
        <authorList>
            <person name="Shkoporov A.N."/>
            <person name="Chaplin A.V."/>
            <person name="Motuzova O.V."/>
            <person name="Kafarskaia L.I."/>
            <person name="Efimov B.A."/>
        </authorList>
    </citation>
    <scope>NUCLEOTIDE SEQUENCE [LARGE SCALE GENOMIC DNA]</scope>
    <source>
        <strain evidence="2 4">668</strain>
    </source>
</reference>
<protein>
    <recommendedName>
        <fullName evidence="5">AlgX/AlgJ SGNH hydrolase-like domain-containing protein</fullName>
    </recommendedName>
</protein>
<evidence type="ECO:0008006" key="5">
    <source>
        <dbReference type="Google" id="ProtNLM"/>
    </source>
</evidence>
<dbReference type="EMBL" id="JXXK01000001">
    <property type="protein sequence ID" value="KJF41437.1"/>
    <property type="molecule type" value="Genomic_DNA"/>
</dbReference>
<dbReference type="Proteomes" id="UP000032483">
    <property type="component" value="Unassembled WGS sequence"/>
</dbReference>
<dbReference type="Proteomes" id="UP000053433">
    <property type="component" value="Unassembled WGS sequence"/>
</dbReference>
<reference evidence="1" key="1">
    <citation type="submission" date="2015-02" db="EMBL/GenBank/DDBJ databases">
        <title>A novel member of the family Ruminococcaceae isolated from human feces.</title>
        <authorList>
            <person name="Shkoporov A.N."/>
            <person name="Chaplin A.V."/>
            <person name="Motuzova O.V."/>
            <person name="Kafarskaia L.I."/>
            <person name="Khokhlova E.V."/>
            <person name="Efimov B.A."/>
        </authorList>
    </citation>
    <scope>NUCLEOTIDE SEQUENCE [LARGE SCALE GENOMIC DNA]</scope>
    <source>
        <strain evidence="1">585-1</strain>
    </source>
</reference>
<organism evidence="1 3">
    <name type="scientific">Ruthenibacterium lactatiformans</name>
    <dbReference type="NCBI Taxonomy" id="1550024"/>
    <lineage>
        <taxon>Bacteria</taxon>
        <taxon>Bacillati</taxon>
        <taxon>Bacillota</taxon>
        <taxon>Clostridia</taxon>
        <taxon>Eubacteriales</taxon>
        <taxon>Oscillospiraceae</taxon>
        <taxon>Ruthenibacterium</taxon>
    </lineage>
</organism>
<keyword evidence="3" id="KW-1185">Reference proteome</keyword>
<evidence type="ECO:0000313" key="1">
    <source>
        <dbReference type="EMBL" id="KJF41437.1"/>
    </source>
</evidence>
<comment type="caution">
    <text evidence="1">The sequence shown here is derived from an EMBL/GenBank/DDBJ whole genome shotgun (WGS) entry which is preliminary data.</text>
</comment>
<proteinExistence type="predicted"/>
<evidence type="ECO:0000313" key="4">
    <source>
        <dbReference type="Proteomes" id="UP000053433"/>
    </source>
</evidence>
<dbReference type="Pfam" id="PF14286">
    <property type="entry name" value="DHHW"/>
    <property type="match status" value="1"/>
</dbReference>
<evidence type="ECO:0000313" key="2">
    <source>
        <dbReference type="EMBL" id="KUE77715.1"/>
    </source>
</evidence>
<dbReference type="EMBL" id="LMUA01000001">
    <property type="protein sequence ID" value="KUE77715.1"/>
    <property type="molecule type" value="Genomic_DNA"/>
</dbReference>
<dbReference type="InterPro" id="IPR025945">
    <property type="entry name" value="DHHW"/>
</dbReference>
<accession>A0A0D8J3F7</accession>
<gene>
    <name evidence="2" type="ORF">ASJ35_00005</name>
    <name evidence="1" type="ORF">TQ39_01060</name>
</gene>
<dbReference type="GeneID" id="42855226"/>
<sequence>MIRNLWQELKKFPIVLLFLAFLFCFSILDALWPKREFSELENRKLMQPPKLTLAGVLSKDDPWMAKYTEYTKDQFIFRDGWIDLKSRAEAMLLKTENNGIWFGKDNYLFPKFLAVGERFEKNLDAVERMAQRHPGKVSVMIAPSSSLVLSEKLPWQAPVADEDIYHDSIVERLSGQAAVYDLRKTLRAHGDEYIFYRTDHHWTSEGAYLAYEQFAGSKGLPLFDRSAANEKKVENFYGTSYSKARNYDVVPDTITYYDLPNQLTVYTANADGSESGETGPLYNTADFETRDKYKAFLRGNNGYSVLEGNGTGSILIIKDSYANAFIPYLVEDYASIGIVDFRYLNKKVDSLIERGGYDEILVLFSFQGFMDDMTLAAKIATP</sequence>
<evidence type="ECO:0000313" key="3">
    <source>
        <dbReference type="Proteomes" id="UP000032483"/>
    </source>
</evidence>
<accession>A0A0W7TVA2</accession>
<dbReference type="AlphaFoldDB" id="A0A0D8J3F7"/>
<dbReference type="PATRIC" id="fig|1550024.3.peg.237"/>